<dbReference type="PROSITE" id="PS51192">
    <property type="entry name" value="HELICASE_ATP_BIND_1"/>
    <property type="match status" value="1"/>
</dbReference>
<gene>
    <name evidence="10" type="ORF">RS030_1144</name>
</gene>
<dbReference type="EC" id="3.6.4.13" evidence="6"/>
<dbReference type="Pfam" id="PF00271">
    <property type="entry name" value="Helicase_C"/>
    <property type="match status" value="1"/>
</dbReference>
<dbReference type="GO" id="GO:0003723">
    <property type="term" value="F:RNA binding"/>
    <property type="evidence" value="ECO:0007669"/>
    <property type="project" value="UniProtKB-UniRule"/>
</dbReference>
<reference evidence="10 11" key="1">
    <citation type="submission" date="2023-10" db="EMBL/GenBank/DDBJ databases">
        <title>Comparative genomics analysis reveals potential genetic determinants of host preference in Cryptosporidium xiaoi.</title>
        <authorList>
            <person name="Xiao L."/>
            <person name="Li J."/>
        </authorList>
    </citation>
    <scope>NUCLEOTIDE SEQUENCE [LARGE SCALE GENOMIC DNA]</scope>
    <source>
        <strain evidence="10 11">52996</strain>
    </source>
</reference>
<dbReference type="GO" id="GO:0005524">
    <property type="term" value="F:ATP binding"/>
    <property type="evidence" value="ECO:0007669"/>
    <property type="project" value="UniProtKB-UniRule"/>
</dbReference>
<dbReference type="GO" id="GO:0016787">
    <property type="term" value="F:hydrolase activity"/>
    <property type="evidence" value="ECO:0007669"/>
    <property type="project" value="UniProtKB-KW"/>
</dbReference>
<dbReference type="SMART" id="SM01178">
    <property type="entry name" value="DUF4217"/>
    <property type="match status" value="1"/>
</dbReference>
<feature type="compositionally biased region" description="Basic and acidic residues" evidence="7">
    <location>
        <begin position="760"/>
        <end position="771"/>
    </location>
</feature>
<evidence type="ECO:0000259" key="9">
    <source>
        <dbReference type="PROSITE" id="PS51194"/>
    </source>
</evidence>
<dbReference type="InterPro" id="IPR001650">
    <property type="entry name" value="Helicase_C-like"/>
</dbReference>
<name>A0AAV9XYF7_9CRYT</name>
<dbReference type="GO" id="GO:0003724">
    <property type="term" value="F:RNA helicase activity"/>
    <property type="evidence" value="ECO:0007669"/>
    <property type="project" value="UniProtKB-EC"/>
</dbReference>
<feature type="region of interest" description="Disordered" evidence="7">
    <location>
        <begin position="410"/>
        <end position="432"/>
    </location>
</feature>
<dbReference type="PANTHER" id="PTHR24031">
    <property type="entry name" value="RNA HELICASE"/>
    <property type="match status" value="1"/>
</dbReference>
<evidence type="ECO:0000313" key="10">
    <source>
        <dbReference type="EMBL" id="KAK6589721.1"/>
    </source>
</evidence>
<dbReference type="InterPro" id="IPR000629">
    <property type="entry name" value="RNA-helicase_DEAD-box_CS"/>
</dbReference>
<dbReference type="InterPro" id="IPR014001">
    <property type="entry name" value="Helicase_ATP-bd"/>
</dbReference>
<evidence type="ECO:0000256" key="5">
    <source>
        <dbReference type="ARBA" id="ARBA00022884"/>
    </source>
</evidence>
<comment type="domain">
    <text evidence="6">The Q motif is unique to and characteristic of the DEAD box family of RNA helicases and controls ATP binding and hydrolysis.</text>
</comment>
<evidence type="ECO:0000256" key="6">
    <source>
        <dbReference type="RuleBase" id="RU365068"/>
    </source>
</evidence>
<dbReference type="Pfam" id="PF13959">
    <property type="entry name" value="CTE_SPB4"/>
    <property type="match status" value="1"/>
</dbReference>
<dbReference type="AlphaFoldDB" id="A0AAV9XYF7"/>
<comment type="caution">
    <text evidence="10">The sequence shown here is derived from an EMBL/GenBank/DDBJ whole genome shotgun (WGS) entry which is preliminary data.</text>
</comment>
<comment type="function">
    <text evidence="6">RNA helicase.</text>
</comment>
<dbReference type="Gene3D" id="3.40.50.300">
    <property type="entry name" value="P-loop containing nucleotide triphosphate hydrolases"/>
    <property type="match status" value="2"/>
</dbReference>
<evidence type="ECO:0000256" key="3">
    <source>
        <dbReference type="ARBA" id="ARBA00022806"/>
    </source>
</evidence>
<dbReference type="EMBL" id="JAWDEY010000011">
    <property type="protein sequence ID" value="KAK6589721.1"/>
    <property type="molecule type" value="Genomic_DNA"/>
</dbReference>
<accession>A0AAV9XYF7</accession>
<evidence type="ECO:0000256" key="2">
    <source>
        <dbReference type="ARBA" id="ARBA00022801"/>
    </source>
</evidence>
<dbReference type="PROSITE" id="PS51194">
    <property type="entry name" value="HELICASE_CTER"/>
    <property type="match status" value="1"/>
</dbReference>
<keyword evidence="2 6" id="KW-0378">Hydrolase</keyword>
<evidence type="ECO:0000256" key="7">
    <source>
        <dbReference type="SAM" id="MobiDB-lite"/>
    </source>
</evidence>
<organism evidence="10 11">
    <name type="scientific">Cryptosporidium xiaoi</name>
    <dbReference type="NCBI Taxonomy" id="659607"/>
    <lineage>
        <taxon>Eukaryota</taxon>
        <taxon>Sar</taxon>
        <taxon>Alveolata</taxon>
        <taxon>Apicomplexa</taxon>
        <taxon>Conoidasida</taxon>
        <taxon>Coccidia</taxon>
        <taxon>Eucoccidiorida</taxon>
        <taxon>Eimeriorina</taxon>
        <taxon>Cryptosporidiidae</taxon>
        <taxon>Cryptosporidium</taxon>
    </lineage>
</organism>
<keyword evidence="4 6" id="KW-0067">ATP-binding</keyword>
<keyword evidence="5 6" id="KW-0694">RNA-binding</keyword>
<feature type="compositionally biased region" description="Polar residues" evidence="7">
    <location>
        <begin position="779"/>
        <end position="788"/>
    </location>
</feature>
<sequence length="836" mass="95732">MGENLIYFPDNNNDEDETTNKDESIYCRKFSEIKELDRRLVAQLKDLGYVNMTRVQDIVIPKILNGGDILLRAPTGTGKTICFLVPAIQYSLLNRSAHRQIKRSDGTIILILTPTRELCIQTMETASKIMKKMSWCVVGSISGGEKRKSEKARLRKGITILGGTPGRILDHIDSTSSFNISNLCSLIVDEADRLLEEGFLSSYKKIYQFILNSRNNTIENLISDDSDEKMSMHINIRMKKESVNTKVILVSATLSKPVEDLAKYSLKNNPEWLIMDQYKEIDYKFDDESNTKLETDLNENKHKRKGLFSVPVSLRQECVIIHDKFKIPALISLLLSRTEVGKRTVVFVSSTQVVEFYFSLLQSMRWPLIKLIRGGVNMKNSIKDLENYKQMMNNKDLNFDKKNLNSTNLKNKKLKYKGNTNSQNGESDSDSEFRDDIIISDSEYVSENKKRSKRSDNNNFQKNKSNKWVSGNTHLVQIFDSLFGEYIFKNTIFDDENEESDYYSDGKVKIKNNKALVVNSSGSINQPPIFMLHGHMNKDDRIGQLNSFENNKRGGVLITSDVASRGLNFPKIDTVIQLDPPQSIEEYIHRVGRTARMGDKGTGIIFLRPSEEAYLDILSSYNIASKEKMIILSESTIFEGLMLNNCNTGKIDDISGFYYSVINKVITLNPSDTNNDLLNKARRAYIAYIRSYLSYDKEFSKIFSIKKLHLGHVASSFGINEQPSKIIGHIKYLDGVISFKERMNIENKIVTNKNVNKEFKETNNKQSDNRVKSKKRNISKTNSGLNKTSKAEENPKYREKRQRVSKEFEFKTDPNKTGLIDKALMLMKNKSEIYRE</sequence>
<dbReference type="SMART" id="SM00487">
    <property type="entry name" value="DEXDc"/>
    <property type="match status" value="1"/>
</dbReference>
<keyword evidence="3 6" id="KW-0347">Helicase</keyword>
<evidence type="ECO:0000259" key="8">
    <source>
        <dbReference type="PROSITE" id="PS51192"/>
    </source>
</evidence>
<evidence type="ECO:0000256" key="4">
    <source>
        <dbReference type="ARBA" id="ARBA00022840"/>
    </source>
</evidence>
<dbReference type="InterPro" id="IPR025313">
    <property type="entry name" value="SPB4-like_CTE"/>
</dbReference>
<comment type="catalytic activity">
    <reaction evidence="6">
        <text>ATP + H2O = ADP + phosphate + H(+)</text>
        <dbReference type="Rhea" id="RHEA:13065"/>
        <dbReference type="ChEBI" id="CHEBI:15377"/>
        <dbReference type="ChEBI" id="CHEBI:15378"/>
        <dbReference type="ChEBI" id="CHEBI:30616"/>
        <dbReference type="ChEBI" id="CHEBI:43474"/>
        <dbReference type="ChEBI" id="CHEBI:456216"/>
        <dbReference type="EC" id="3.6.4.13"/>
    </reaction>
</comment>
<proteinExistence type="inferred from homology"/>
<keyword evidence="11" id="KW-1185">Reference proteome</keyword>
<dbReference type="SUPFAM" id="SSF52540">
    <property type="entry name" value="P-loop containing nucleoside triphosphate hydrolases"/>
    <property type="match status" value="2"/>
</dbReference>
<dbReference type="SMART" id="SM00490">
    <property type="entry name" value="HELICc"/>
    <property type="match status" value="1"/>
</dbReference>
<evidence type="ECO:0000313" key="11">
    <source>
        <dbReference type="Proteomes" id="UP001311799"/>
    </source>
</evidence>
<dbReference type="InterPro" id="IPR011545">
    <property type="entry name" value="DEAD/DEAH_box_helicase_dom"/>
</dbReference>
<feature type="region of interest" description="Disordered" evidence="7">
    <location>
        <begin position="760"/>
        <end position="812"/>
    </location>
</feature>
<feature type="domain" description="Helicase ATP-binding" evidence="8">
    <location>
        <begin position="60"/>
        <end position="272"/>
    </location>
</feature>
<dbReference type="Proteomes" id="UP001311799">
    <property type="component" value="Unassembled WGS sequence"/>
</dbReference>
<keyword evidence="1 6" id="KW-0547">Nucleotide-binding</keyword>
<dbReference type="PROSITE" id="PS00039">
    <property type="entry name" value="DEAD_ATP_HELICASE"/>
    <property type="match status" value="1"/>
</dbReference>
<dbReference type="Pfam" id="PF00270">
    <property type="entry name" value="DEAD"/>
    <property type="match status" value="1"/>
</dbReference>
<dbReference type="InterPro" id="IPR027417">
    <property type="entry name" value="P-loop_NTPase"/>
</dbReference>
<comment type="similarity">
    <text evidence="6">Belongs to the DEAD box helicase family.</text>
</comment>
<protein>
    <recommendedName>
        <fullName evidence="6">ATP-dependent RNA helicase</fullName>
        <ecNumber evidence="6">3.6.4.13</ecNumber>
    </recommendedName>
</protein>
<evidence type="ECO:0000256" key="1">
    <source>
        <dbReference type="ARBA" id="ARBA00022741"/>
    </source>
</evidence>
<feature type="domain" description="Helicase C-terminal" evidence="9">
    <location>
        <begin position="474"/>
        <end position="638"/>
    </location>
</feature>
<feature type="compositionally biased region" description="Basic and acidic residues" evidence="7">
    <location>
        <begin position="789"/>
        <end position="812"/>
    </location>
</feature>
<dbReference type="CDD" id="cd18787">
    <property type="entry name" value="SF2_C_DEAD"/>
    <property type="match status" value="1"/>
</dbReference>